<accession>A0AAW5PJA3</accession>
<dbReference type="InterPro" id="IPR006311">
    <property type="entry name" value="TAT_signal"/>
</dbReference>
<organism evidence="7 8">
    <name type="scientific">Stenotrophomonas rhizophila</name>
    <dbReference type="NCBI Taxonomy" id="216778"/>
    <lineage>
        <taxon>Bacteria</taxon>
        <taxon>Pseudomonadati</taxon>
        <taxon>Pseudomonadota</taxon>
        <taxon>Gammaproteobacteria</taxon>
        <taxon>Lysobacterales</taxon>
        <taxon>Lysobacteraceae</taxon>
        <taxon>Stenotrophomonas</taxon>
    </lineage>
</organism>
<reference evidence="7" key="1">
    <citation type="submission" date="2022-08" db="EMBL/GenBank/DDBJ databases">
        <title>Genomic analyses of the natural microbiome of Caenorhabditis elegans.</title>
        <authorList>
            <person name="Samuel B."/>
        </authorList>
    </citation>
    <scope>NUCLEOTIDE SEQUENCE</scope>
    <source>
        <strain evidence="7">BIGb0277</strain>
    </source>
</reference>
<dbReference type="PROSITE" id="PS51318">
    <property type="entry name" value="TAT"/>
    <property type="match status" value="1"/>
</dbReference>
<evidence type="ECO:0000313" key="8">
    <source>
        <dbReference type="Proteomes" id="UP001320691"/>
    </source>
</evidence>
<protein>
    <recommendedName>
        <fullName evidence="6">Pesticidal crystal protein domain-containing protein</fullName>
    </recommendedName>
</protein>
<evidence type="ECO:0000256" key="3">
    <source>
        <dbReference type="ARBA" id="ARBA00022969"/>
    </source>
</evidence>
<dbReference type="EMBL" id="JANUEK010000006">
    <property type="protein sequence ID" value="MCS4280466.1"/>
    <property type="molecule type" value="Genomic_DNA"/>
</dbReference>
<comment type="caution">
    <text evidence="7">The sequence shown here is derived from an EMBL/GenBank/DDBJ whole genome shotgun (WGS) entry which is preliminary data.</text>
</comment>
<gene>
    <name evidence="7" type="ORF">M2412_002460</name>
</gene>
<dbReference type="RefSeq" id="WP_259261142.1">
    <property type="nucleotide sequence ID" value="NZ_JANUEK010000006.1"/>
</dbReference>
<sequence>MMLRPPVLNRRRFLGLAALGGTGLALPTTSLAQHLEAAPTATFDGDWWWGAFRALTLKALAAVPEVGGILSFFGGLFIPTHLFDSEDAQWRQYIDAVNRIVDQKLDDAIYLQVQASLVGFTRTTRLFLSALQTGDAQHIRSVIDAMNVSFTASIQGFMLKGHEARLLPLFVPVANLHLGLLRQAVQQGHRRGFPAAVILDYQAQLQSGIADYGAYYDAVVEQQLQATAKAHPHDGGRHRNEPLASVYTLRSQLQISLGDMRDCWAYFDTARYPDAIQVRLDRELFSMLIGSYYDDRVPEPATVTLPVPPTGPIRSITLQGYVFVDGLTLSYAAGQGPDRVDAVHVGGAGGAFFSIDDIVERGHVRAVLVQHGYAVDRLGLEYGDGTLSGTVGNTGNQDPAARLAFPGHHLSSVIGFGTAAGYGGVLSGCMFGFQLDEPSAPVAFDRRVQDRLQRVWPSGLQAALRRSAQG</sequence>
<dbReference type="GO" id="GO:0001907">
    <property type="term" value="P:symbiont-mediated killing of host cell"/>
    <property type="evidence" value="ECO:0007669"/>
    <property type="project" value="InterPro"/>
</dbReference>
<dbReference type="InterPro" id="IPR005639">
    <property type="entry name" value="Pest_crys_dom_I"/>
</dbReference>
<evidence type="ECO:0000256" key="1">
    <source>
        <dbReference type="ARBA" id="ARBA00007819"/>
    </source>
</evidence>
<evidence type="ECO:0000256" key="2">
    <source>
        <dbReference type="ARBA" id="ARBA00022656"/>
    </source>
</evidence>
<proteinExistence type="inferred from homology"/>
<keyword evidence="4" id="KW-0843">Virulence</keyword>
<dbReference type="Gene3D" id="1.20.190.10">
    <property type="entry name" value="Pesticidal crystal protein, N-terminal domain"/>
    <property type="match status" value="1"/>
</dbReference>
<dbReference type="SUPFAM" id="SSF56849">
    <property type="entry name" value="delta-Endotoxin (insectocide), N-terminal domain"/>
    <property type="match status" value="1"/>
</dbReference>
<evidence type="ECO:0000256" key="4">
    <source>
        <dbReference type="ARBA" id="ARBA00023026"/>
    </source>
</evidence>
<evidence type="ECO:0000259" key="6">
    <source>
        <dbReference type="Pfam" id="PF03945"/>
    </source>
</evidence>
<evidence type="ECO:0000313" key="7">
    <source>
        <dbReference type="EMBL" id="MCS4280466.1"/>
    </source>
</evidence>
<dbReference type="InterPro" id="IPR036716">
    <property type="entry name" value="Pest_crys_N_sf"/>
</dbReference>
<feature type="signal peptide" evidence="5">
    <location>
        <begin position="1"/>
        <end position="32"/>
    </location>
</feature>
<dbReference type="GO" id="GO:0090729">
    <property type="term" value="F:toxin activity"/>
    <property type="evidence" value="ECO:0007669"/>
    <property type="project" value="UniProtKB-KW"/>
</dbReference>
<feature type="domain" description="Pesticidal crystal protein" evidence="6">
    <location>
        <begin position="58"/>
        <end position="228"/>
    </location>
</feature>
<comment type="similarity">
    <text evidence="1">Belongs to the delta endotoxin family.</text>
</comment>
<keyword evidence="5" id="KW-0732">Signal</keyword>
<dbReference type="AlphaFoldDB" id="A0AAW5PJA3"/>
<keyword evidence="2" id="KW-0800">Toxin</keyword>
<keyword evidence="3" id="KW-0749">Sporulation</keyword>
<name>A0AAW5PJA3_9GAMM</name>
<dbReference type="Proteomes" id="UP001320691">
    <property type="component" value="Unassembled WGS sequence"/>
</dbReference>
<dbReference type="Pfam" id="PF03945">
    <property type="entry name" value="Endotoxin_N"/>
    <property type="match status" value="1"/>
</dbReference>
<dbReference type="GO" id="GO:0030435">
    <property type="term" value="P:sporulation resulting in formation of a cellular spore"/>
    <property type="evidence" value="ECO:0007669"/>
    <property type="project" value="UniProtKB-KW"/>
</dbReference>
<evidence type="ECO:0000256" key="5">
    <source>
        <dbReference type="SAM" id="SignalP"/>
    </source>
</evidence>
<feature type="chain" id="PRO_5043487557" description="Pesticidal crystal protein domain-containing protein" evidence="5">
    <location>
        <begin position="33"/>
        <end position="470"/>
    </location>
</feature>